<reference evidence="1 2" key="1">
    <citation type="submission" date="2023-11" db="EMBL/GenBank/DDBJ databases">
        <title>MicrobeMod: A computational toolkit for identifying prokaryotic methylation and restriction-modification with nanopore sequencing.</title>
        <authorList>
            <person name="Crits-Christoph A."/>
            <person name="Kang S.C."/>
            <person name="Lee H."/>
            <person name="Ostrov N."/>
        </authorList>
    </citation>
    <scope>NUCLEOTIDE SEQUENCE [LARGE SCALE GENOMIC DNA]</scope>
    <source>
        <strain evidence="1 2">ATCC 43984</strain>
    </source>
</reference>
<dbReference type="InterPro" id="IPR007460">
    <property type="entry name" value="BrnT_toxin"/>
</dbReference>
<name>A0ABZ0YD64_9GAMM</name>
<proteinExistence type="predicted"/>
<dbReference type="RefSeq" id="WP_246919632.1">
    <property type="nucleotide sequence ID" value="NZ_CP140151.1"/>
</dbReference>
<protein>
    <submittedName>
        <fullName evidence="1">BrnT family toxin</fullName>
    </submittedName>
</protein>
<dbReference type="InterPro" id="IPR038573">
    <property type="entry name" value="BrnT_sf"/>
</dbReference>
<keyword evidence="2" id="KW-1185">Reference proteome</keyword>
<evidence type="ECO:0000313" key="1">
    <source>
        <dbReference type="EMBL" id="WQH10005.1"/>
    </source>
</evidence>
<dbReference type="Gene3D" id="3.10.450.530">
    <property type="entry name" value="Ribonuclease toxin, BrnT, of type II toxin-antitoxin system"/>
    <property type="match status" value="1"/>
</dbReference>
<organism evidence="1 2">
    <name type="scientific">Chromohalobacter canadensis</name>
    <dbReference type="NCBI Taxonomy" id="141389"/>
    <lineage>
        <taxon>Bacteria</taxon>
        <taxon>Pseudomonadati</taxon>
        <taxon>Pseudomonadota</taxon>
        <taxon>Gammaproteobacteria</taxon>
        <taxon>Oceanospirillales</taxon>
        <taxon>Halomonadaceae</taxon>
        <taxon>Chromohalobacter</taxon>
    </lineage>
</organism>
<dbReference type="Proteomes" id="UP001321908">
    <property type="component" value="Chromosome"/>
</dbReference>
<evidence type="ECO:0000313" key="2">
    <source>
        <dbReference type="Proteomes" id="UP001321908"/>
    </source>
</evidence>
<dbReference type="Pfam" id="PF04365">
    <property type="entry name" value="BrnT_toxin"/>
    <property type="match status" value="1"/>
</dbReference>
<sequence>MINWVKVTGFDWDEGNARKNAEKHGVSQAEAEAIFFNEPLLVLEDSKHSQAEARFHALGETDDERLLHITFTLRKDDTLIRVISARDMHRTERGVYEQAKKDA</sequence>
<dbReference type="EMBL" id="CP140151">
    <property type="protein sequence ID" value="WQH10005.1"/>
    <property type="molecule type" value="Genomic_DNA"/>
</dbReference>
<gene>
    <name evidence="1" type="ORF">SR908_04890</name>
</gene>
<accession>A0ABZ0YD64</accession>